<feature type="domain" description="Homeobox" evidence="7">
    <location>
        <begin position="146"/>
        <end position="206"/>
    </location>
</feature>
<dbReference type="SMART" id="SM00389">
    <property type="entry name" value="HOX"/>
    <property type="match status" value="1"/>
</dbReference>
<keyword evidence="1 4" id="KW-0238">DNA-binding</keyword>
<sequence length="524" mass="58605">MSSSTYREIWKRLSEVSQSCRDLVTAPMSSKRPQLTSPANTQPGLSPALVLAVPANFTAFLKDLKLPPTIRAKVETRIHEAVEEQKALHEKKYRDVCDKLLGQPSSSLKHIALFEGLKASHERSFERQLHQIREGTERVYAEISTRVAESKKPAFNSEYTPVLEQYFEYNAYPSARDRELLARKSSMSPRQIEVWFQNHRRRARQEGRSLKRISTDPLPANISLSALKEQMPAFMMRKHERRSPSPTEPTQNLPSPTPTPAVPPPEFSLDEIPSSASSWPTAYSLRGNVTLSVSRFSPFEAPVWYRKPSSSPPPRSLPSPSIDDLCSDLRSKLHIGGPAAARKQRDCTEPARSVATRRRYAAPRPVLSSTPASKFDTPVGFGSTSSLRSRKRHQPYNPCHRKHPNWSLDKPKPDLTLSCPGSSHCMIASPIPRTPSLTSISSSNSSYSSDPPTPRDSPYSSSIRALPEVIETLDGEVIRDSFGFSIDTITPSYPSSTERYTSYLKPMRSPSLSTSSPDPRFVTY</sequence>
<accession>Q1WMN4</accession>
<dbReference type="InterPro" id="IPR009057">
    <property type="entry name" value="Homeodomain-like_sf"/>
</dbReference>
<dbReference type="PROSITE" id="PS00027">
    <property type="entry name" value="HOMEOBOX_1"/>
    <property type="match status" value="1"/>
</dbReference>
<evidence type="ECO:0000256" key="2">
    <source>
        <dbReference type="ARBA" id="ARBA00023155"/>
    </source>
</evidence>
<feature type="compositionally biased region" description="Basic residues" evidence="6">
    <location>
        <begin position="388"/>
        <end position="404"/>
    </location>
</feature>
<feature type="region of interest" description="Disordered" evidence="6">
    <location>
        <begin position="237"/>
        <end position="273"/>
    </location>
</feature>
<dbReference type="PROSITE" id="PS50071">
    <property type="entry name" value="HOMEOBOX_2"/>
    <property type="match status" value="1"/>
</dbReference>
<keyword evidence="2 4" id="KW-0371">Homeobox</keyword>
<evidence type="ECO:0000256" key="4">
    <source>
        <dbReference type="PROSITE-ProRule" id="PRU00108"/>
    </source>
</evidence>
<dbReference type="GO" id="GO:0000981">
    <property type="term" value="F:DNA-binding transcription factor activity, RNA polymerase II-specific"/>
    <property type="evidence" value="ECO:0007669"/>
    <property type="project" value="InterPro"/>
</dbReference>
<reference evidence="8" key="1">
    <citation type="journal article" date="2006" name="Genetics">
        <title>Evolution of the bipolar mating system of the mushroom Coprinellus disseminatus from its tetrapolar ancestors involves loss of mating-type-specific pheromone receptor function.</title>
        <authorList>
            <person name="James T.Y."/>
            <person name="Srivilai P."/>
            <person name="Kuees U."/>
            <person name="Vilgalys R."/>
        </authorList>
    </citation>
    <scope>NUCLEOTIDE SEQUENCE</scope>
    <source>
        <strain evidence="8">TJ-00-99.1</strain>
    </source>
</reference>
<name>Q1WMN4_COPDI</name>
<feature type="region of interest" description="Disordered" evidence="6">
    <location>
        <begin position="303"/>
        <end position="323"/>
    </location>
</feature>
<gene>
    <name evidence="8" type="primary">CDB2</name>
</gene>
<feature type="region of interest" description="Disordered" evidence="6">
    <location>
        <begin position="336"/>
        <end position="412"/>
    </location>
</feature>
<feature type="compositionally biased region" description="Low complexity" evidence="6">
    <location>
        <begin position="430"/>
        <end position="450"/>
    </location>
</feature>
<dbReference type="Gene3D" id="1.10.10.60">
    <property type="entry name" value="Homeodomain-like"/>
    <property type="match status" value="1"/>
</dbReference>
<dbReference type="CDD" id="cd00086">
    <property type="entry name" value="homeodomain"/>
    <property type="match status" value="1"/>
</dbReference>
<dbReference type="InterPro" id="IPR001356">
    <property type="entry name" value="HD"/>
</dbReference>
<dbReference type="GO" id="GO:0005634">
    <property type="term" value="C:nucleus"/>
    <property type="evidence" value="ECO:0007669"/>
    <property type="project" value="UniProtKB-SubCell"/>
</dbReference>
<feature type="DNA-binding region" description="Homeobox" evidence="4">
    <location>
        <begin position="148"/>
        <end position="207"/>
    </location>
</feature>
<evidence type="ECO:0000259" key="7">
    <source>
        <dbReference type="PROSITE" id="PS50071"/>
    </source>
</evidence>
<comment type="subcellular location">
    <subcellularLocation>
        <location evidence="4 5">Nucleus</location>
    </subcellularLocation>
</comment>
<dbReference type="Pfam" id="PF00046">
    <property type="entry name" value="Homeodomain"/>
    <property type="match status" value="1"/>
</dbReference>
<dbReference type="SUPFAM" id="SSF46689">
    <property type="entry name" value="Homeodomain-like"/>
    <property type="match status" value="1"/>
</dbReference>
<feature type="compositionally biased region" description="Polar residues" evidence="6">
    <location>
        <begin position="244"/>
        <end position="253"/>
    </location>
</feature>
<feature type="region of interest" description="Disordered" evidence="6">
    <location>
        <begin position="430"/>
        <end position="461"/>
    </location>
</feature>
<keyword evidence="3 4" id="KW-0539">Nucleus</keyword>
<evidence type="ECO:0000313" key="8">
    <source>
        <dbReference type="EMBL" id="AAZ14946.1"/>
    </source>
</evidence>
<feature type="compositionally biased region" description="Pro residues" evidence="6">
    <location>
        <begin position="255"/>
        <end position="266"/>
    </location>
</feature>
<dbReference type="AlphaFoldDB" id="Q1WMN4"/>
<proteinExistence type="predicted"/>
<protein>
    <submittedName>
        <fullName evidence="8">Homeodomain mating-type protein</fullName>
    </submittedName>
</protein>
<feature type="region of interest" description="Disordered" evidence="6">
    <location>
        <begin position="492"/>
        <end position="524"/>
    </location>
</feature>
<evidence type="ECO:0000256" key="6">
    <source>
        <dbReference type="SAM" id="MobiDB-lite"/>
    </source>
</evidence>
<dbReference type="InterPro" id="IPR017970">
    <property type="entry name" value="Homeobox_CS"/>
</dbReference>
<dbReference type="GO" id="GO:0003677">
    <property type="term" value="F:DNA binding"/>
    <property type="evidence" value="ECO:0007669"/>
    <property type="project" value="UniProtKB-UniRule"/>
</dbReference>
<dbReference type="EMBL" id="DQ056229">
    <property type="protein sequence ID" value="AAZ14946.1"/>
    <property type="molecule type" value="Genomic_DNA"/>
</dbReference>
<evidence type="ECO:0000256" key="5">
    <source>
        <dbReference type="RuleBase" id="RU000682"/>
    </source>
</evidence>
<organism evidence="8">
    <name type="scientific">Coprinellus disseminatus</name>
    <name type="common">Fairy ink cap fungus</name>
    <dbReference type="NCBI Taxonomy" id="71703"/>
    <lineage>
        <taxon>Eukaryota</taxon>
        <taxon>Fungi</taxon>
        <taxon>Dikarya</taxon>
        <taxon>Basidiomycota</taxon>
        <taxon>Agaricomycotina</taxon>
        <taxon>Agaricomycetes</taxon>
        <taxon>Agaricomycetidae</taxon>
        <taxon>Agaricales</taxon>
        <taxon>Agaricineae</taxon>
        <taxon>Psathyrellaceae</taxon>
        <taxon>Coprinellus</taxon>
    </lineage>
</organism>
<evidence type="ECO:0000256" key="1">
    <source>
        <dbReference type="ARBA" id="ARBA00023125"/>
    </source>
</evidence>
<evidence type="ECO:0000256" key="3">
    <source>
        <dbReference type="ARBA" id="ARBA00023242"/>
    </source>
</evidence>